<dbReference type="GO" id="GO:0005085">
    <property type="term" value="F:guanyl-nucleotide exchange factor activity"/>
    <property type="evidence" value="ECO:0007669"/>
    <property type="project" value="UniProtKB-KW"/>
</dbReference>
<proteinExistence type="predicted"/>
<protein>
    <submittedName>
        <fullName evidence="4">Ras-specific guanine nucleotide-releasing factor 1</fullName>
    </submittedName>
</protein>
<dbReference type="PANTHER" id="PTHR23113">
    <property type="entry name" value="GUANINE NUCLEOTIDE EXCHANGE FACTOR"/>
    <property type="match status" value="1"/>
</dbReference>
<dbReference type="GO" id="GO:0005886">
    <property type="term" value="C:plasma membrane"/>
    <property type="evidence" value="ECO:0007669"/>
    <property type="project" value="TreeGrafter"/>
</dbReference>
<dbReference type="Proteomes" id="UP000887013">
    <property type="component" value="Unassembled WGS sequence"/>
</dbReference>
<dbReference type="PANTHER" id="PTHR23113:SF368">
    <property type="entry name" value="CELL DIVISION CONTROL PROTEIN 25"/>
    <property type="match status" value="1"/>
</dbReference>
<evidence type="ECO:0000256" key="2">
    <source>
        <dbReference type="PROSITE-ProRule" id="PRU00168"/>
    </source>
</evidence>
<dbReference type="InterPro" id="IPR036964">
    <property type="entry name" value="RASGEF_cat_dom_sf"/>
</dbReference>
<evidence type="ECO:0000256" key="1">
    <source>
        <dbReference type="ARBA" id="ARBA00022658"/>
    </source>
</evidence>
<dbReference type="SUPFAM" id="SSF48366">
    <property type="entry name" value="Ras GEF"/>
    <property type="match status" value="1"/>
</dbReference>
<reference evidence="4" key="1">
    <citation type="submission" date="2020-08" db="EMBL/GenBank/DDBJ databases">
        <title>Multicomponent nature underlies the extraordinary mechanical properties of spider dragline silk.</title>
        <authorList>
            <person name="Kono N."/>
            <person name="Nakamura H."/>
            <person name="Mori M."/>
            <person name="Yoshida Y."/>
            <person name="Ohtoshi R."/>
            <person name="Malay A.D."/>
            <person name="Moran D.A.P."/>
            <person name="Tomita M."/>
            <person name="Numata K."/>
            <person name="Arakawa K."/>
        </authorList>
    </citation>
    <scope>NUCLEOTIDE SEQUENCE</scope>
</reference>
<comment type="caution">
    <text evidence="4">The sequence shown here is derived from an EMBL/GenBank/DDBJ whole genome shotgun (WGS) entry which is preliminary data.</text>
</comment>
<organism evidence="4 5">
    <name type="scientific">Nephila pilipes</name>
    <name type="common">Giant wood spider</name>
    <name type="synonym">Nephila maculata</name>
    <dbReference type="NCBI Taxonomy" id="299642"/>
    <lineage>
        <taxon>Eukaryota</taxon>
        <taxon>Metazoa</taxon>
        <taxon>Ecdysozoa</taxon>
        <taxon>Arthropoda</taxon>
        <taxon>Chelicerata</taxon>
        <taxon>Arachnida</taxon>
        <taxon>Araneae</taxon>
        <taxon>Araneomorphae</taxon>
        <taxon>Entelegynae</taxon>
        <taxon>Araneoidea</taxon>
        <taxon>Nephilidae</taxon>
        <taxon>Nephila</taxon>
    </lineage>
</organism>
<feature type="domain" description="Ras-GEF" evidence="3">
    <location>
        <begin position="38"/>
        <end position="282"/>
    </location>
</feature>
<keyword evidence="5" id="KW-1185">Reference proteome</keyword>
<dbReference type="InterPro" id="IPR001895">
    <property type="entry name" value="RASGEF_cat_dom"/>
</dbReference>
<dbReference type="GO" id="GO:0007265">
    <property type="term" value="P:Ras protein signal transduction"/>
    <property type="evidence" value="ECO:0007669"/>
    <property type="project" value="TreeGrafter"/>
</dbReference>
<dbReference type="EMBL" id="BMAW01108909">
    <property type="protein sequence ID" value="GFT36092.1"/>
    <property type="molecule type" value="Genomic_DNA"/>
</dbReference>
<sequence length="282" mass="33467">MSFNWRNRFFRRYQRLHEDEVIEKVEVPTKISTFLSFRTSHIAKHLILIDWAIFKSIAFEELSSCGWAWKRTESCAPNVVKFSERFHHITHWTIDTIFSGTTPETRAAALGKFIKLIQHLHYRNDFHSSYAILCGLQIESIQRLHQTWKLLSSGKVKTFKYYCNFYSPRNNYAKLRKYTAKLICIHDFPCIPYLALFLGDLMKIHKENPGPAICNLKRITLMMEVIHLIQRFQRSSRNNIFVCYASYKPEVKNYCLSTHFSKEEQTFLRNHCEKISLKLEPT</sequence>
<accession>A0A8X6TRC4</accession>
<keyword evidence="1 2" id="KW-0344">Guanine-nucleotide releasing factor</keyword>
<dbReference type="InterPro" id="IPR023578">
    <property type="entry name" value="Ras_GEF_dom_sf"/>
</dbReference>
<dbReference type="SMART" id="SM00147">
    <property type="entry name" value="RasGEF"/>
    <property type="match status" value="1"/>
</dbReference>
<evidence type="ECO:0000259" key="3">
    <source>
        <dbReference type="PROSITE" id="PS50009"/>
    </source>
</evidence>
<dbReference type="Pfam" id="PF00617">
    <property type="entry name" value="RasGEF"/>
    <property type="match status" value="1"/>
</dbReference>
<dbReference type="AlphaFoldDB" id="A0A8X6TRC4"/>
<evidence type="ECO:0000313" key="4">
    <source>
        <dbReference type="EMBL" id="GFT36092.1"/>
    </source>
</evidence>
<dbReference type="PROSITE" id="PS50009">
    <property type="entry name" value="RASGEF_CAT"/>
    <property type="match status" value="1"/>
</dbReference>
<dbReference type="InterPro" id="IPR008937">
    <property type="entry name" value="Ras-like_GEF"/>
</dbReference>
<gene>
    <name evidence="4" type="primary">Rasgrf1</name>
    <name evidence="4" type="ORF">NPIL_166301</name>
</gene>
<name>A0A8X6TRC4_NEPPI</name>
<evidence type="ECO:0000313" key="5">
    <source>
        <dbReference type="Proteomes" id="UP000887013"/>
    </source>
</evidence>
<dbReference type="Gene3D" id="1.10.840.10">
    <property type="entry name" value="Ras guanine-nucleotide exchange factors catalytic domain"/>
    <property type="match status" value="1"/>
</dbReference>
<dbReference type="OrthoDB" id="2412973at2759"/>